<sequence length="479" mass="50972">MVADDPEALADGNTHRVPITKMAEDAGGKIMANTVAAGACLALLHAPFELFETALAAQFEKAGEAVKAKNLVAVQKGYQAMKDIPFASAFEWQPSPAKGLLMNGARALALGALAANVRLGAFYPMSPATGIMQQLSEISDTYPLVVEQAEDEIAAVNMVIGASFAGVRALTATSGGGFCLMTEGLGLAGITETPLVIINSQRPGPATGLPTRTAQGDLLFVITAAQDEFPRFVFAPRTVGEAYETVIRAFDLADLYQVPVIILTDHYFNDMATVTGDEFQAPETVVRHLVFDADMDDPEKYRRYALTETGISPRALPCAGRALVMVSGNEHAEDGHISEEKTNRVNMVNKRQAKLTAMRGEMRSPEACHAGSQTILVSWGSAFGAVEEAVDQMRSSGHDIGCLSLCDLWPFPHQAFLDAAGKAETVITVEANATAQLGQIIRQQTGLSPNGAILKYDGRPLTAEDIIDGYYEFTGGANG</sequence>
<evidence type="ECO:0000259" key="3">
    <source>
        <dbReference type="Pfam" id="PF01855"/>
    </source>
</evidence>
<keyword evidence="6" id="KW-1185">Reference proteome</keyword>
<dbReference type="KEGG" id="dol:Dole_1065"/>
<accession>A8ZX18</accession>
<dbReference type="Gene3D" id="3.40.920.10">
    <property type="entry name" value="Pyruvate-ferredoxin oxidoreductase, PFOR, domain III"/>
    <property type="match status" value="1"/>
</dbReference>
<dbReference type="SUPFAM" id="SSF52518">
    <property type="entry name" value="Thiamin diphosphate-binding fold (THDP-binding)"/>
    <property type="match status" value="1"/>
</dbReference>
<keyword evidence="1" id="KW-0560">Oxidoreductase</keyword>
<dbReference type="InterPro" id="IPR002869">
    <property type="entry name" value="Pyrv_flavodox_OxRed_cen"/>
</dbReference>
<dbReference type="InterPro" id="IPR019752">
    <property type="entry name" value="Pyrv/ketoisovalerate_OxRed_cat"/>
</dbReference>
<feature type="domain" description="Pyruvate:ferredoxin oxidoreductase core" evidence="4">
    <location>
        <begin position="374"/>
        <end position="465"/>
    </location>
</feature>
<evidence type="ECO:0000313" key="5">
    <source>
        <dbReference type="EMBL" id="ABW66874.1"/>
    </source>
</evidence>
<evidence type="ECO:0000256" key="1">
    <source>
        <dbReference type="ARBA" id="ARBA00023002"/>
    </source>
</evidence>
<dbReference type="FunFam" id="3.40.50.970:FF:000022">
    <property type="entry name" value="2-oxoglutarate ferredoxin oxidoreductase alpha subunit"/>
    <property type="match status" value="1"/>
</dbReference>
<evidence type="ECO:0000259" key="4">
    <source>
        <dbReference type="Pfam" id="PF17147"/>
    </source>
</evidence>
<dbReference type="CDD" id="cd07034">
    <property type="entry name" value="TPP_PYR_PFOR_IOR-alpha_like"/>
    <property type="match status" value="1"/>
</dbReference>
<dbReference type="GO" id="GO:0006979">
    <property type="term" value="P:response to oxidative stress"/>
    <property type="evidence" value="ECO:0007669"/>
    <property type="project" value="TreeGrafter"/>
</dbReference>
<evidence type="ECO:0000313" key="6">
    <source>
        <dbReference type="Proteomes" id="UP000008561"/>
    </source>
</evidence>
<dbReference type="Pfam" id="PF17147">
    <property type="entry name" value="PFOR_II"/>
    <property type="match status" value="1"/>
</dbReference>
<dbReference type="eggNOG" id="COG1014">
    <property type="taxonomic scope" value="Bacteria"/>
</dbReference>
<dbReference type="eggNOG" id="COG0674">
    <property type="taxonomic scope" value="Bacteria"/>
</dbReference>
<gene>
    <name evidence="5" type="ordered locus">Dole_1065</name>
</gene>
<name>A8ZX18_DESOH</name>
<dbReference type="SUPFAM" id="SSF52922">
    <property type="entry name" value="TK C-terminal domain-like"/>
    <property type="match status" value="1"/>
</dbReference>
<dbReference type="Gene3D" id="3.40.50.970">
    <property type="match status" value="1"/>
</dbReference>
<dbReference type="EMBL" id="CP000859">
    <property type="protein sequence ID" value="ABW66874.1"/>
    <property type="molecule type" value="Genomic_DNA"/>
</dbReference>
<keyword evidence="5" id="KW-0670">Pyruvate</keyword>
<dbReference type="PANTHER" id="PTHR32154">
    <property type="entry name" value="PYRUVATE-FLAVODOXIN OXIDOREDUCTASE-RELATED"/>
    <property type="match status" value="1"/>
</dbReference>
<dbReference type="Pfam" id="PF01855">
    <property type="entry name" value="POR_N"/>
    <property type="match status" value="1"/>
</dbReference>
<dbReference type="InterPro" id="IPR002880">
    <property type="entry name" value="Pyrv_Fd/Flavodoxin_OxRdtase_N"/>
</dbReference>
<dbReference type="InterPro" id="IPR033412">
    <property type="entry name" value="PFOR_II"/>
</dbReference>
<dbReference type="HOGENOM" id="CLU_017038_1_0_7"/>
<evidence type="ECO:0000259" key="2">
    <source>
        <dbReference type="Pfam" id="PF01558"/>
    </source>
</evidence>
<protein>
    <submittedName>
        <fullName evidence="5">Pyruvate flavodoxin/ferredoxin oxidoreductase domain protein</fullName>
    </submittedName>
</protein>
<dbReference type="InterPro" id="IPR022367">
    <property type="entry name" value="2-oxoacid/accept_OxRdtase_asu"/>
</dbReference>
<dbReference type="PANTHER" id="PTHR32154:SF20">
    <property type="entry name" value="2-OXOGLUTARATE OXIDOREDUCTASE SUBUNIT KORA"/>
    <property type="match status" value="1"/>
</dbReference>
<dbReference type="InterPro" id="IPR050722">
    <property type="entry name" value="Pyruvate:ferred/Flavod_OxRd"/>
</dbReference>
<dbReference type="InterPro" id="IPR029061">
    <property type="entry name" value="THDP-binding"/>
</dbReference>
<dbReference type="NCBIfam" id="TIGR03710">
    <property type="entry name" value="OAFO_sf"/>
    <property type="match status" value="1"/>
</dbReference>
<organism evidence="5 6">
    <name type="scientific">Desulfosudis oleivorans (strain DSM 6200 / JCM 39069 / Hxd3)</name>
    <name type="common">Desulfococcus oleovorans</name>
    <dbReference type="NCBI Taxonomy" id="96561"/>
    <lineage>
        <taxon>Bacteria</taxon>
        <taxon>Pseudomonadati</taxon>
        <taxon>Thermodesulfobacteriota</taxon>
        <taxon>Desulfobacteria</taxon>
        <taxon>Desulfobacterales</taxon>
        <taxon>Desulfosudaceae</taxon>
        <taxon>Desulfosudis</taxon>
    </lineage>
</organism>
<dbReference type="AlphaFoldDB" id="A8ZX18"/>
<dbReference type="Gene3D" id="3.40.50.920">
    <property type="match status" value="1"/>
</dbReference>
<feature type="domain" description="Pyruvate flavodoxin/ferredoxin oxidoreductase pyrimidine binding" evidence="3">
    <location>
        <begin position="111"/>
        <end position="346"/>
    </location>
</feature>
<dbReference type="STRING" id="96561.Dole_1065"/>
<reference evidence="5 6" key="1">
    <citation type="submission" date="2007-10" db="EMBL/GenBank/DDBJ databases">
        <title>Complete sequence of Desulfococcus oleovorans Hxd3.</title>
        <authorList>
            <consortium name="US DOE Joint Genome Institute"/>
            <person name="Copeland A."/>
            <person name="Lucas S."/>
            <person name="Lapidus A."/>
            <person name="Barry K."/>
            <person name="Glavina del Rio T."/>
            <person name="Dalin E."/>
            <person name="Tice H."/>
            <person name="Pitluck S."/>
            <person name="Kiss H."/>
            <person name="Brettin T."/>
            <person name="Bruce D."/>
            <person name="Detter J.C."/>
            <person name="Han C."/>
            <person name="Schmutz J."/>
            <person name="Larimer F."/>
            <person name="Land M."/>
            <person name="Hauser L."/>
            <person name="Kyrpides N."/>
            <person name="Kim E."/>
            <person name="Wawrik B."/>
            <person name="Richardson P."/>
        </authorList>
    </citation>
    <scope>NUCLEOTIDE SEQUENCE [LARGE SCALE GENOMIC DNA]</scope>
    <source>
        <strain evidence="6">DSM 6200 / JCM 39069 / Hxd3</strain>
    </source>
</reference>
<proteinExistence type="predicted"/>
<dbReference type="InterPro" id="IPR009014">
    <property type="entry name" value="Transketo_C/PFOR_II"/>
</dbReference>
<dbReference type="GO" id="GO:0016903">
    <property type="term" value="F:oxidoreductase activity, acting on the aldehyde or oxo group of donors"/>
    <property type="evidence" value="ECO:0007669"/>
    <property type="project" value="InterPro"/>
</dbReference>
<dbReference type="Pfam" id="PF01558">
    <property type="entry name" value="POR"/>
    <property type="match status" value="1"/>
</dbReference>
<feature type="domain" description="Pyruvate/ketoisovalerate oxidoreductase catalytic" evidence="2">
    <location>
        <begin position="13"/>
        <end position="79"/>
    </location>
</feature>
<dbReference type="Proteomes" id="UP000008561">
    <property type="component" value="Chromosome"/>
</dbReference>
<dbReference type="SUPFAM" id="SSF53323">
    <property type="entry name" value="Pyruvate-ferredoxin oxidoreductase, PFOR, domain III"/>
    <property type="match status" value="1"/>
</dbReference>